<gene>
    <name evidence="2" type="ORF">Mcate_00560</name>
</gene>
<evidence type="ECO:0000256" key="1">
    <source>
        <dbReference type="SAM" id="Phobius"/>
    </source>
</evidence>
<accession>A0A399E301</accession>
<dbReference type="OrthoDB" id="26754at2"/>
<name>A0A399E301_9DEIN</name>
<proteinExistence type="predicted"/>
<protein>
    <submittedName>
        <fullName evidence="2">Uncharacterized protein</fullName>
    </submittedName>
</protein>
<dbReference type="Proteomes" id="UP000266089">
    <property type="component" value="Unassembled WGS sequence"/>
</dbReference>
<sequence>MNWTDFIPSGNLWIVWLLQASLAVGVITLFAGGLIALLGKIPVIGPILAGIVRIIAGNYERWLSERVPKLAEQVVLSVEERYRKSNLSFEERAQTKLEEAISALQQMAPGLGRDIAQRQVEAALSRIRATGMEQKAGGAK</sequence>
<organism evidence="2 3">
    <name type="scientific">Meiothermus taiwanensis</name>
    <dbReference type="NCBI Taxonomy" id="172827"/>
    <lineage>
        <taxon>Bacteria</taxon>
        <taxon>Thermotogati</taxon>
        <taxon>Deinococcota</taxon>
        <taxon>Deinococci</taxon>
        <taxon>Thermales</taxon>
        <taxon>Thermaceae</taxon>
        <taxon>Meiothermus</taxon>
    </lineage>
</organism>
<feature type="transmembrane region" description="Helical" evidence="1">
    <location>
        <begin position="12"/>
        <end position="38"/>
    </location>
</feature>
<evidence type="ECO:0000313" key="2">
    <source>
        <dbReference type="EMBL" id="RIH79047.1"/>
    </source>
</evidence>
<comment type="caution">
    <text evidence="2">The sequence shown here is derived from an EMBL/GenBank/DDBJ whole genome shotgun (WGS) entry which is preliminary data.</text>
</comment>
<keyword evidence="1" id="KW-0472">Membrane</keyword>
<keyword evidence="1" id="KW-0812">Transmembrane</keyword>
<dbReference type="AlphaFoldDB" id="A0A399E301"/>
<keyword evidence="1" id="KW-1133">Transmembrane helix</keyword>
<dbReference type="EMBL" id="QWKX01000009">
    <property type="protein sequence ID" value="RIH79047.1"/>
    <property type="molecule type" value="Genomic_DNA"/>
</dbReference>
<reference evidence="2 3" key="1">
    <citation type="submission" date="2018-08" db="EMBL/GenBank/DDBJ databases">
        <title>Meiothermus cateniformans JCM 15151 genome sequencing project.</title>
        <authorList>
            <person name="Da Costa M.S."/>
            <person name="Albuquerque L."/>
            <person name="Raposo P."/>
            <person name="Froufe H.J.C."/>
            <person name="Barroso C.S."/>
            <person name="Egas C."/>
        </authorList>
    </citation>
    <scope>NUCLEOTIDE SEQUENCE [LARGE SCALE GENOMIC DNA]</scope>
    <source>
        <strain evidence="2 3">JCM 15151</strain>
    </source>
</reference>
<evidence type="ECO:0000313" key="3">
    <source>
        <dbReference type="Proteomes" id="UP000266089"/>
    </source>
</evidence>